<dbReference type="AlphaFoldDB" id="A0A517QHU1"/>
<gene>
    <name evidence="3" type="ORF">Mal48_04380</name>
</gene>
<accession>A0A517QHU1</accession>
<evidence type="ECO:0000256" key="1">
    <source>
        <dbReference type="SAM" id="Phobius"/>
    </source>
</evidence>
<organism evidence="3 4">
    <name type="scientific">Thalassoglobus polymorphus</name>
    <dbReference type="NCBI Taxonomy" id="2527994"/>
    <lineage>
        <taxon>Bacteria</taxon>
        <taxon>Pseudomonadati</taxon>
        <taxon>Planctomycetota</taxon>
        <taxon>Planctomycetia</taxon>
        <taxon>Planctomycetales</taxon>
        <taxon>Planctomycetaceae</taxon>
        <taxon>Thalassoglobus</taxon>
    </lineage>
</organism>
<dbReference type="Pfam" id="PF13400">
    <property type="entry name" value="Tad"/>
    <property type="match status" value="1"/>
</dbReference>
<dbReference type="KEGG" id="tpol:Mal48_04380"/>
<sequence>MLIRFHKFVGPQNVDQQRRGSVMILSIGLLIMLFAFTAFSVDIGYVTLTRAQLQKSADAAALAANLELFDGWGVSATKTPSQVAAAARAAAVSVAASNEAGGLQSTYINPNTDVRLGQRQWDDVNDKWIISWGVAPYNVVEVTTRRDNFGSTKGDQPLNLWFAPVIGPRNATVSVSSIAALQPATKTRKIPGRNVDILPYALDVQTWDAMLNGSGADNFSYNPATGAVTSGSDGVLEVDLYPYGNKNLPSGNRGTVDFGHAGNSTADISRQIVHGLNDDDLSYFGGELDFEAVPMSINGDTGISAGVKDELTSIIGEPRMIPLFSEVSGPGNNAMYTIVKFVPIRIVYVKLTGKPSKKKVWIQPAIFNDPTTVAGDTVITEDSILTGAAIVH</sequence>
<keyword evidence="1" id="KW-1133">Transmembrane helix</keyword>
<feature type="domain" description="Putative Flp pilus-assembly TadG-like N-terminal" evidence="2">
    <location>
        <begin position="20"/>
        <end position="64"/>
    </location>
</feature>
<name>A0A517QHU1_9PLAN</name>
<evidence type="ECO:0000259" key="2">
    <source>
        <dbReference type="Pfam" id="PF13400"/>
    </source>
</evidence>
<feature type="transmembrane region" description="Helical" evidence="1">
    <location>
        <begin position="21"/>
        <end position="46"/>
    </location>
</feature>
<keyword evidence="1" id="KW-0472">Membrane</keyword>
<reference evidence="3 4" key="1">
    <citation type="submission" date="2019-02" db="EMBL/GenBank/DDBJ databases">
        <title>Deep-cultivation of Planctomycetes and their phenomic and genomic characterization uncovers novel biology.</title>
        <authorList>
            <person name="Wiegand S."/>
            <person name="Jogler M."/>
            <person name="Boedeker C."/>
            <person name="Pinto D."/>
            <person name="Vollmers J."/>
            <person name="Rivas-Marin E."/>
            <person name="Kohn T."/>
            <person name="Peeters S.H."/>
            <person name="Heuer A."/>
            <person name="Rast P."/>
            <person name="Oberbeckmann S."/>
            <person name="Bunk B."/>
            <person name="Jeske O."/>
            <person name="Meyerdierks A."/>
            <person name="Storesund J.E."/>
            <person name="Kallscheuer N."/>
            <person name="Luecker S."/>
            <person name="Lage O.M."/>
            <person name="Pohl T."/>
            <person name="Merkel B.J."/>
            <person name="Hornburger P."/>
            <person name="Mueller R.-W."/>
            <person name="Bruemmer F."/>
            <person name="Labrenz M."/>
            <person name="Spormann A.M."/>
            <person name="Op den Camp H."/>
            <person name="Overmann J."/>
            <person name="Amann R."/>
            <person name="Jetten M.S.M."/>
            <person name="Mascher T."/>
            <person name="Medema M.H."/>
            <person name="Devos D.P."/>
            <person name="Kaster A.-K."/>
            <person name="Ovreas L."/>
            <person name="Rohde M."/>
            <person name="Galperin M.Y."/>
            <person name="Jogler C."/>
        </authorList>
    </citation>
    <scope>NUCLEOTIDE SEQUENCE [LARGE SCALE GENOMIC DNA]</scope>
    <source>
        <strain evidence="3 4">Mal48</strain>
    </source>
</reference>
<keyword evidence="4" id="KW-1185">Reference proteome</keyword>
<dbReference type="EMBL" id="CP036267">
    <property type="protein sequence ID" value="QDT31206.1"/>
    <property type="molecule type" value="Genomic_DNA"/>
</dbReference>
<dbReference type="OrthoDB" id="244027at2"/>
<keyword evidence="1" id="KW-0812">Transmembrane</keyword>
<dbReference type="Proteomes" id="UP000315724">
    <property type="component" value="Chromosome"/>
</dbReference>
<dbReference type="InterPro" id="IPR028087">
    <property type="entry name" value="Tad_N"/>
</dbReference>
<proteinExistence type="predicted"/>
<evidence type="ECO:0000313" key="4">
    <source>
        <dbReference type="Proteomes" id="UP000315724"/>
    </source>
</evidence>
<evidence type="ECO:0000313" key="3">
    <source>
        <dbReference type="EMBL" id="QDT31206.1"/>
    </source>
</evidence>
<dbReference type="RefSeq" id="WP_145195613.1">
    <property type="nucleotide sequence ID" value="NZ_CP036267.1"/>
</dbReference>
<protein>
    <recommendedName>
        <fullName evidence="2">Putative Flp pilus-assembly TadG-like N-terminal domain-containing protein</fullName>
    </recommendedName>
</protein>